<keyword evidence="1" id="KW-0175">Coiled coil</keyword>
<evidence type="ECO:0008006" key="6">
    <source>
        <dbReference type="Google" id="ProtNLM"/>
    </source>
</evidence>
<feature type="compositionally biased region" description="Polar residues" evidence="2">
    <location>
        <begin position="865"/>
        <end position="876"/>
    </location>
</feature>
<gene>
    <name evidence="4" type="ORF">SAMN05216561_11527</name>
</gene>
<evidence type="ECO:0000256" key="1">
    <source>
        <dbReference type="SAM" id="Coils"/>
    </source>
</evidence>
<keyword evidence="3" id="KW-0812">Transmembrane</keyword>
<dbReference type="STRING" id="1005945.SAMN05216561_11527"/>
<evidence type="ECO:0000313" key="5">
    <source>
        <dbReference type="Proteomes" id="UP000198649"/>
    </source>
</evidence>
<keyword evidence="3" id="KW-0472">Membrane</keyword>
<protein>
    <recommendedName>
        <fullName evidence="6">Phage-related protein</fullName>
    </recommendedName>
</protein>
<feature type="compositionally biased region" description="Basic and acidic residues" evidence="2">
    <location>
        <begin position="851"/>
        <end position="860"/>
    </location>
</feature>
<feature type="region of interest" description="Disordered" evidence="2">
    <location>
        <begin position="851"/>
        <end position="876"/>
    </location>
</feature>
<organism evidence="4 5">
    <name type="scientific">Nocardioides psychrotolerans</name>
    <dbReference type="NCBI Taxonomy" id="1005945"/>
    <lineage>
        <taxon>Bacteria</taxon>
        <taxon>Bacillati</taxon>
        <taxon>Actinomycetota</taxon>
        <taxon>Actinomycetes</taxon>
        <taxon>Propionibacteriales</taxon>
        <taxon>Nocardioidaceae</taxon>
        <taxon>Nocardioides</taxon>
    </lineage>
</organism>
<dbReference type="OrthoDB" id="3778130at2"/>
<dbReference type="RefSeq" id="WP_091115668.1">
    <property type="nucleotide sequence ID" value="NZ_BKAF01000052.1"/>
</dbReference>
<keyword evidence="3" id="KW-1133">Transmembrane helix</keyword>
<feature type="coiled-coil region" evidence="1">
    <location>
        <begin position="770"/>
        <end position="797"/>
    </location>
</feature>
<evidence type="ECO:0000256" key="3">
    <source>
        <dbReference type="SAM" id="Phobius"/>
    </source>
</evidence>
<keyword evidence="5" id="KW-1185">Reference proteome</keyword>
<accession>A0A1I3MA58</accession>
<name>A0A1I3MA58_9ACTN</name>
<evidence type="ECO:0000256" key="2">
    <source>
        <dbReference type="SAM" id="MobiDB-lite"/>
    </source>
</evidence>
<dbReference type="Proteomes" id="UP000198649">
    <property type="component" value="Unassembled WGS sequence"/>
</dbReference>
<feature type="transmembrane region" description="Helical" evidence="3">
    <location>
        <begin position="282"/>
        <end position="311"/>
    </location>
</feature>
<proteinExistence type="predicted"/>
<sequence>MGGAVALAIKVSADAKSATAELDQATQTTSKLGTAGKAAGRLLAAGLLLAVGAAIKFTAAAAEDAQAQAKLAQTAKQVAGATDEQVSAMESWIAAQGRSKGIADDQLRPAMSKLLTVTNDVGKSQKLASLAMDISARTGKSLESVTQGLAKAQTGSVAGLSKYGVQTKDVEGKTRSLAAVQGDLAKLYGGAAAAAADTAAGKQKILAVQMDELQESIGTKLLPVMLKLTSAGLAVVDWITQNQEVALAIIGVLGGLLAIIKAVSVAQQAWSAVMKVVAAAQWLLNAAMAANPIGLVVIAIIALVAVFVIAYKKSETFRDIVNGAFDAVKSVVSGVIDWFRTAVPAAWETVRAKTVAAWGAVVDFIKAIPSKLVSAFMNFTLPGLIIKHWDDIKSKTSAAWGAVVDFVKGIPGKLVGFFLTWTLPGLFIKHWDDLKSGTIRVATSVVDWVAGLPGKIIGRLSSLGSMLLEVGSSAFGRLRSGAEEKAGALLEYVRGIPGRVKNTLSNLGSLLLSAGSAIIQGLIDGIQSKIGEVTSMLQGLTDKIPDWKGPAGRDSRLLHPAGRLIMDGLVRGIQDGSAGVEKVLGRVTALIEKALAKRYDGKELKARIAGVAAGIAEETKALERNGQAQDRVTAALERGRAKLQEIRDTARQYAASIVESYASFGSVVGLGQGEDGAVSLGGIFDQLKDRVKDAQRFTEVVQQLTGAGLNQTTLQQLIGAGVDGALATAEALASGGSAAVAQVNRMTEQIEAAGASLGKSAAADLYGAGIKAAQGLVEGLEKRAKELDAVADRLAGRIVSTVLGQLNDNRDTLTQSAGGSDLAIKEQTRALSDLALVQSGDLRALADEVSQMRRENKKAPAETSRALTQSLRTWRP</sequence>
<evidence type="ECO:0000313" key="4">
    <source>
        <dbReference type="EMBL" id="SFI93871.1"/>
    </source>
</evidence>
<dbReference type="AlphaFoldDB" id="A0A1I3MA58"/>
<reference evidence="4 5" key="1">
    <citation type="submission" date="2016-10" db="EMBL/GenBank/DDBJ databases">
        <authorList>
            <person name="de Groot N.N."/>
        </authorList>
    </citation>
    <scope>NUCLEOTIDE SEQUENCE [LARGE SCALE GENOMIC DNA]</scope>
    <source>
        <strain evidence="4 5">CGMCC 1.11156</strain>
    </source>
</reference>
<feature type="transmembrane region" description="Helical" evidence="3">
    <location>
        <begin position="245"/>
        <end position="270"/>
    </location>
</feature>
<dbReference type="EMBL" id="FOQG01000015">
    <property type="protein sequence ID" value="SFI93871.1"/>
    <property type="molecule type" value="Genomic_DNA"/>
</dbReference>